<dbReference type="InterPro" id="IPR027417">
    <property type="entry name" value="P-loop_NTPase"/>
</dbReference>
<evidence type="ECO:0000259" key="2">
    <source>
        <dbReference type="PROSITE" id="PS51194"/>
    </source>
</evidence>
<dbReference type="SUPFAM" id="SSF52540">
    <property type="entry name" value="P-loop containing nucleoside triphosphate hydrolases"/>
    <property type="match status" value="1"/>
</dbReference>
<comment type="caution">
    <text evidence="3">The sequence shown here is derived from an EMBL/GenBank/DDBJ whole genome shotgun (WGS) entry which is preliminary data.</text>
</comment>
<dbReference type="InterPro" id="IPR001650">
    <property type="entry name" value="Helicase_C-like"/>
</dbReference>
<keyword evidence="4" id="KW-1185">Reference proteome</keyword>
<dbReference type="Pfam" id="PF04851">
    <property type="entry name" value="ResIII"/>
    <property type="match status" value="1"/>
</dbReference>
<dbReference type="Gene3D" id="3.40.50.300">
    <property type="entry name" value="P-loop containing nucleotide triphosphate hydrolases"/>
    <property type="match status" value="2"/>
</dbReference>
<dbReference type="EMBL" id="CAIJCS010000022">
    <property type="protein sequence ID" value="CAC9933853.1"/>
    <property type="molecule type" value="Genomic_DNA"/>
</dbReference>
<protein>
    <submittedName>
        <fullName evidence="3">Uncharacterized protein</fullName>
    </submittedName>
</protein>
<dbReference type="PROSITE" id="PS51194">
    <property type="entry name" value="HELICASE_CTER"/>
    <property type="match status" value="1"/>
</dbReference>
<dbReference type="Pfam" id="PF08463">
    <property type="entry name" value="EcoEI_R_C"/>
    <property type="match status" value="1"/>
</dbReference>
<reference evidence="3 4" key="1">
    <citation type="submission" date="2020-06" db="EMBL/GenBank/DDBJ databases">
        <authorList>
            <person name="Criscuolo A."/>
        </authorList>
    </citation>
    <scope>NUCLEOTIDE SEQUENCE [LARGE SCALE GENOMIC DNA]</scope>
    <source>
        <strain evidence="3">1804121828</strain>
    </source>
</reference>
<dbReference type="InterPro" id="IPR006935">
    <property type="entry name" value="Helicase/UvrB_N"/>
</dbReference>
<dbReference type="Proteomes" id="UP000586454">
    <property type="component" value="Unassembled WGS sequence"/>
</dbReference>
<dbReference type="PANTHER" id="PTHR47396">
    <property type="entry name" value="TYPE I RESTRICTION ENZYME ECOKI R PROTEIN"/>
    <property type="match status" value="1"/>
</dbReference>
<evidence type="ECO:0000313" key="4">
    <source>
        <dbReference type="Proteomes" id="UP000586454"/>
    </source>
</evidence>
<dbReference type="GO" id="GO:0003677">
    <property type="term" value="F:DNA binding"/>
    <property type="evidence" value="ECO:0007669"/>
    <property type="project" value="InterPro"/>
</dbReference>
<name>A0A6V6Y5Y0_9FIRM</name>
<evidence type="ECO:0000259" key="1">
    <source>
        <dbReference type="PROSITE" id="PS51192"/>
    </source>
</evidence>
<dbReference type="InterPro" id="IPR014001">
    <property type="entry name" value="Helicase_ATP-bd"/>
</dbReference>
<dbReference type="PROSITE" id="PS51192">
    <property type="entry name" value="HELICASE_ATP_BIND_1"/>
    <property type="match status" value="1"/>
</dbReference>
<dbReference type="InterPro" id="IPR050742">
    <property type="entry name" value="Helicase_Restrict-Modif_Enz"/>
</dbReference>
<dbReference type="Pfam" id="PF00271">
    <property type="entry name" value="Helicase_C"/>
    <property type="match status" value="1"/>
</dbReference>
<gene>
    <name evidence="3" type="ORF">PEPNEM18_01302</name>
</gene>
<feature type="domain" description="Helicase ATP-binding" evidence="1">
    <location>
        <begin position="1"/>
        <end position="82"/>
    </location>
</feature>
<dbReference type="InterPro" id="IPR013670">
    <property type="entry name" value="EcoEI_R_C_dom"/>
</dbReference>
<proteinExistence type="predicted"/>
<dbReference type="AlphaFoldDB" id="A0A6V6Y5Y0"/>
<dbReference type="GO" id="GO:0005524">
    <property type="term" value="F:ATP binding"/>
    <property type="evidence" value="ECO:0007669"/>
    <property type="project" value="InterPro"/>
</dbReference>
<sequence>MLFSTYPDMLNALDHMKVGEDARFFTVGYFDLIIIDEAHRSIYERYKTIFDHFDARLVGLTATPREDLDRNTYEIFGLEDGVPTFYYELEQAVKEGYLVSYTTREVRLKFPEEGIRYDLLSPEEKERFEKIFAVEDGEDYVPPSAINNWFLNVDTIDIVLNELMDRGIRDESGNDVGKTIIFAVNQRHAELIKERFDHLYAYKGPDYADVITHKSAYAQDLIDRFSVKQKMLRIAISVNMLDMGIDVPEVVNLVFFKKVLSKTMFWQMVGRGTRLCPDLFGPGKDKEKFLILDYGGNMERFDAPLPPSMDSPPASLTERFYSAKADLIYGLEHGIFKGDDVRLLRAELVDEWIGALSDLNTQLVAVRQSLKEVLRFREQASWESLSRQDLSILQGNLAPLVHGSCEDIKIQKFDLAMTILAGKGALGERDEYQEKRVKEWADELLEKKDTLPMVRDRFFELKQLLEEGFWEKSSPTAIDDMRKALRDLMPLLPDGARRQNRRGDFVDDILEAKEGGPIYGTGQFESYRAKVEHHIRSQIEDDSVVNKIYNNIPLNEDDFAHLEEILWHDLGTKEDYDKAFENLTIFRMIREINGLSPQAVQDAFADFLLHHDLSFDQSQFVQMIMNYYERNGYLETVKFNEEPFKSFGSVVRIFNNDREALHSIVEIIDVLNGKVA</sequence>
<feature type="domain" description="Helicase C-terminal" evidence="2">
    <location>
        <begin position="155"/>
        <end position="317"/>
    </location>
</feature>
<dbReference type="GO" id="GO:0006304">
    <property type="term" value="P:DNA modification"/>
    <property type="evidence" value="ECO:0007669"/>
    <property type="project" value="InterPro"/>
</dbReference>
<dbReference type="PANTHER" id="PTHR47396:SF1">
    <property type="entry name" value="ATP-DEPENDENT HELICASE IRC3-RELATED"/>
    <property type="match status" value="1"/>
</dbReference>
<dbReference type="GO" id="GO:0005829">
    <property type="term" value="C:cytosol"/>
    <property type="evidence" value="ECO:0007669"/>
    <property type="project" value="TreeGrafter"/>
</dbReference>
<accession>A0A6V6Y5Y0</accession>
<dbReference type="GO" id="GO:0016787">
    <property type="term" value="F:hydrolase activity"/>
    <property type="evidence" value="ECO:0007669"/>
    <property type="project" value="InterPro"/>
</dbReference>
<dbReference type="CDD" id="cd18799">
    <property type="entry name" value="SF2_C_EcoAI-like"/>
    <property type="match status" value="1"/>
</dbReference>
<evidence type="ECO:0000313" key="3">
    <source>
        <dbReference type="EMBL" id="CAC9933853.1"/>
    </source>
</evidence>
<organism evidence="3 4">
    <name type="scientific">Aedoeadaptatus nemausensis</name>
    <dbReference type="NCBI Taxonomy" id="2582829"/>
    <lineage>
        <taxon>Bacteria</taxon>
        <taxon>Bacillati</taxon>
        <taxon>Bacillota</taxon>
        <taxon>Tissierellia</taxon>
        <taxon>Tissierellales</taxon>
        <taxon>Peptoniphilaceae</taxon>
        <taxon>Aedoeadaptatus</taxon>
    </lineage>
</organism>